<accession>A0A0H4KEU8</accession>
<evidence type="ECO:0000259" key="3">
    <source>
        <dbReference type="Pfam" id="PF00171"/>
    </source>
</evidence>
<keyword evidence="2" id="KW-0560">Oxidoreductase</keyword>
<dbReference type="InterPro" id="IPR016163">
    <property type="entry name" value="Ald_DH_C"/>
</dbReference>
<comment type="similarity">
    <text evidence="1">Belongs to the aldehyde dehydrogenase family.</text>
</comment>
<dbReference type="Proteomes" id="UP000036202">
    <property type="component" value="Chromosome"/>
</dbReference>
<proteinExistence type="inferred from homology"/>
<feature type="domain" description="Aldehyde dehydrogenase" evidence="3">
    <location>
        <begin position="17"/>
        <end position="474"/>
    </location>
</feature>
<dbReference type="InterPro" id="IPR016162">
    <property type="entry name" value="Ald_DH_N"/>
</dbReference>
<sequence>MIKTTVKKAHPYINGEWVETNRESVLIKSPYSGEVVGEQVLATPEDVENALASAYASKKQIANIPSHERGKILKRAASLLEQGKERFAELISLELGKPLKNTLDEVSRSIETLELSGEEAKRLTGETLPGDASERGTKAIASTFRVPVGVVAAITPFNAPLNLVCHKVGPAFAAGNSVILKPAPQTALIATELLKLLLEAGLPKNAINMVLGGVEIGQQVVKDDRINVISFTGGVVAARNICELANMKKVLLELGGNASTIVHEDADLKRAATLCARTGFSNSGQSCISVQRIYVHQSIIPTFTDLLKEEVLKLKIGDPSLPDTDVGCLVDENAAKRVMNWINESIQLGVTVVCGGKQHGATVEPTILLNPPKHSKVVCQEVFGPIVSIIPYETIEEAIAETNDSSFGLQTGLFTNKMDLAYKVAHSLEVGGVVINGTSNFRLDHWPYGGVKNSGIGREGPRYAIEDMTETKMIVLQLPINE</sequence>
<dbReference type="PANTHER" id="PTHR42991:SF1">
    <property type="entry name" value="ALDEHYDE DEHYDROGENASE"/>
    <property type="match status" value="1"/>
</dbReference>
<dbReference type="SUPFAM" id="SSF53720">
    <property type="entry name" value="ALDH-like"/>
    <property type="match status" value="1"/>
</dbReference>
<organism evidence="4 5">
    <name type="scientific">Priestia filamentosa</name>
    <dbReference type="NCBI Taxonomy" id="1402861"/>
    <lineage>
        <taxon>Bacteria</taxon>
        <taxon>Bacillati</taxon>
        <taxon>Bacillota</taxon>
        <taxon>Bacilli</taxon>
        <taxon>Bacillales</taxon>
        <taxon>Bacillaceae</taxon>
        <taxon>Priestia</taxon>
    </lineage>
</organism>
<dbReference type="PATRIC" id="fig|135735.6.peg.1767"/>
<reference evidence="5" key="2">
    <citation type="submission" date="2015-06" db="EMBL/GenBank/DDBJ databases">
        <title>Genome Sequence of Bacillus endophyticus and Analysis of its Companion Mechanism in the Ketogulonigenium vulgare-Bacillus strain Consortium.</title>
        <authorList>
            <person name="Jia N."/>
            <person name="Du J."/>
            <person name="Ding M.-Z."/>
            <person name="Gao F."/>
            <person name="Yuan Y.-J."/>
        </authorList>
    </citation>
    <scope>NUCLEOTIDE SEQUENCE [LARGE SCALE GENOMIC DNA]</scope>
    <source>
        <strain evidence="5">Hbe603</strain>
    </source>
</reference>
<dbReference type="GO" id="GO:0008911">
    <property type="term" value="F:lactaldehyde dehydrogenase (NAD+) activity"/>
    <property type="evidence" value="ECO:0007669"/>
    <property type="project" value="TreeGrafter"/>
</dbReference>
<evidence type="ECO:0000313" key="5">
    <source>
        <dbReference type="Proteomes" id="UP000036202"/>
    </source>
</evidence>
<dbReference type="RefSeq" id="WP_046217039.1">
    <property type="nucleotide sequence ID" value="NZ_CP011974.1"/>
</dbReference>
<dbReference type="CDD" id="cd07149">
    <property type="entry name" value="ALDH_y4uC"/>
    <property type="match status" value="1"/>
</dbReference>
<evidence type="ECO:0000256" key="2">
    <source>
        <dbReference type="ARBA" id="ARBA00023002"/>
    </source>
</evidence>
<dbReference type="InterPro" id="IPR015590">
    <property type="entry name" value="Aldehyde_DH_dom"/>
</dbReference>
<dbReference type="InterPro" id="IPR016161">
    <property type="entry name" value="Ald_DH/histidinol_DH"/>
</dbReference>
<dbReference type="KEGG" id="beo:BEH_08570"/>
<dbReference type="PANTHER" id="PTHR42991">
    <property type="entry name" value="ALDEHYDE DEHYDROGENASE"/>
    <property type="match status" value="1"/>
</dbReference>
<evidence type="ECO:0000313" key="4">
    <source>
        <dbReference type="EMBL" id="AKO92145.1"/>
    </source>
</evidence>
<dbReference type="AlphaFoldDB" id="A0A0H4KEU8"/>
<dbReference type="Gene3D" id="3.40.605.10">
    <property type="entry name" value="Aldehyde Dehydrogenase, Chain A, domain 1"/>
    <property type="match status" value="1"/>
</dbReference>
<evidence type="ECO:0000256" key="1">
    <source>
        <dbReference type="ARBA" id="ARBA00009986"/>
    </source>
</evidence>
<dbReference type="OrthoDB" id="9762913at2"/>
<dbReference type="EMBL" id="CP011974">
    <property type="protein sequence ID" value="AKO92145.1"/>
    <property type="molecule type" value="Genomic_DNA"/>
</dbReference>
<reference evidence="4 5" key="1">
    <citation type="journal article" date="2015" name="PLoS ONE">
        <title>Genome Sequence of Bacillus endophyticus and Analysis of Its Companion Mechanism in the Ketogulonigenium vulgare-Bacillus Strain Consortium.</title>
        <authorList>
            <person name="Jia N."/>
            <person name="Du J."/>
            <person name="Ding M.Z."/>
            <person name="Gao F."/>
            <person name="Yuan Y.J."/>
        </authorList>
    </citation>
    <scope>NUCLEOTIDE SEQUENCE [LARGE SCALE GENOMIC DNA]</scope>
    <source>
        <strain evidence="4 5">Hbe603</strain>
    </source>
</reference>
<protein>
    <submittedName>
        <fullName evidence="4">Aldehyde dehydrogenase</fullName>
    </submittedName>
</protein>
<gene>
    <name evidence="4" type="ORF">BEH_08570</name>
</gene>
<dbReference type="Gene3D" id="3.40.309.10">
    <property type="entry name" value="Aldehyde Dehydrogenase, Chain A, domain 2"/>
    <property type="match status" value="1"/>
</dbReference>
<dbReference type="Pfam" id="PF00171">
    <property type="entry name" value="Aldedh"/>
    <property type="match status" value="1"/>
</dbReference>
<dbReference type="InterPro" id="IPR051020">
    <property type="entry name" value="ALDH-related_metabolic_enz"/>
</dbReference>
<keyword evidence="5" id="KW-1185">Reference proteome</keyword>
<name>A0A0H4KEU8_9BACI</name>